<keyword evidence="1" id="KW-0812">Transmembrane</keyword>
<evidence type="ECO:0000256" key="1">
    <source>
        <dbReference type="SAM" id="Phobius"/>
    </source>
</evidence>
<feature type="transmembrane region" description="Helical" evidence="1">
    <location>
        <begin position="113"/>
        <end position="137"/>
    </location>
</feature>
<dbReference type="EMBL" id="ML179135">
    <property type="protein sequence ID" value="THU98493.1"/>
    <property type="molecule type" value="Genomic_DNA"/>
</dbReference>
<feature type="domain" description="DUF6534" evidence="2">
    <location>
        <begin position="122"/>
        <end position="206"/>
    </location>
</feature>
<keyword evidence="4" id="KW-1185">Reference proteome</keyword>
<dbReference type="OrthoDB" id="2743740at2759"/>
<feature type="transmembrane region" description="Helical" evidence="1">
    <location>
        <begin position="21"/>
        <end position="38"/>
    </location>
</feature>
<dbReference type="Proteomes" id="UP000297245">
    <property type="component" value="Unassembled WGS sequence"/>
</dbReference>
<evidence type="ECO:0000259" key="2">
    <source>
        <dbReference type="Pfam" id="PF20152"/>
    </source>
</evidence>
<dbReference type="AlphaFoldDB" id="A0A4S8M9D6"/>
<feature type="transmembrane region" description="Helical" evidence="1">
    <location>
        <begin position="71"/>
        <end position="93"/>
    </location>
</feature>
<dbReference type="Pfam" id="PF20152">
    <property type="entry name" value="DUF6534"/>
    <property type="match status" value="1"/>
</dbReference>
<dbReference type="InterPro" id="IPR045339">
    <property type="entry name" value="DUF6534"/>
</dbReference>
<name>A0A4S8M9D6_DENBC</name>
<gene>
    <name evidence="3" type="ORF">K435DRAFT_964931</name>
</gene>
<proteinExistence type="predicted"/>
<protein>
    <recommendedName>
        <fullName evidence="2">DUF6534 domain-containing protein</fullName>
    </recommendedName>
</protein>
<evidence type="ECO:0000313" key="3">
    <source>
        <dbReference type="EMBL" id="THU98493.1"/>
    </source>
</evidence>
<feature type="transmembrane region" description="Helical" evidence="1">
    <location>
        <begin position="183"/>
        <end position="202"/>
    </location>
</feature>
<reference evidence="3 4" key="1">
    <citation type="journal article" date="2019" name="Nat. Ecol. Evol.">
        <title>Megaphylogeny resolves global patterns of mushroom evolution.</title>
        <authorList>
            <person name="Varga T."/>
            <person name="Krizsan K."/>
            <person name="Foldi C."/>
            <person name="Dima B."/>
            <person name="Sanchez-Garcia M."/>
            <person name="Sanchez-Ramirez S."/>
            <person name="Szollosi G.J."/>
            <person name="Szarkandi J.G."/>
            <person name="Papp V."/>
            <person name="Albert L."/>
            <person name="Andreopoulos W."/>
            <person name="Angelini C."/>
            <person name="Antonin V."/>
            <person name="Barry K.W."/>
            <person name="Bougher N.L."/>
            <person name="Buchanan P."/>
            <person name="Buyck B."/>
            <person name="Bense V."/>
            <person name="Catcheside P."/>
            <person name="Chovatia M."/>
            <person name="Cooper J."/>
            <person name="Damon W."/>
            <person name="Desjardin D."/>
            <person name="Finy P."/>
            <person name="Geml J."/>
            <person name="Haridas S."/>
            <person name="Hughes K."/>
            <person name="Justo A."/>
            <person name="Karasinski D."/>
            <person name="Kautmanova I."/>
            <person name="Kiss B."/>
            <person name="Kocsube S."/>
            <person name="Kotiranta H."/>
            <person name="LaButti K.M."/>
            <person name="Lechner B.E."/>
            <person name="Liimatainen K."/>
            <person name="Lipzen A."/>
            <person name="Lukacs Z."/>
            <person name="Mihaltcheva S."/>
            <person name="Morgado L.N."/>
            <person name="Niskanen T."/>
            <person name="Noordeloos M.E."/>
            <person name="Ohm R.A."/>
            <person name="Ortiz-Santana B."/>
            <person name="Ovrebo C."/>
            <person name="Racz N."/>
            <person name="Riley R."/>
            <person name="Savchenko A."/>
            <person name="Shiryaev A."/>
            <person name="Soop K."/>
            <person name="Spirin V."/>
            <person name="Szebenyi C."/>
            <person name="Tomsovsky M."/>
            <person name="Tulloss R.E."/>
            <person name="Uehling J."/>
            <person name="Grigoriev I.V."/>
            <person name="Vagvolgyi C."/>
            <person name="Papp T."/>
            <person name="Martin F.M."/>
            <person name="Miettinen O."/>
            <person name="Hibbett D.S."/>
            <person name="Nagy L.G."/>
        </authorList>
    </citation>
    <scope>NUCLEOTIDE SEQUENCE [LARGE SCALE GENOMIC DNA]</scope>
    <source>
        <strain evidence="3 4">CBS 962.96</strain>
    </source>
</reference>
<feature type="transmembrane region" description="Helical" evidence="1">
    <location>
        <begin position="157"/>
        <end position="177"/>
    </location>
</feature>
<keyword evidence="1" id="KW-1133">Transmembrane helix</keyword>
<sequence length="287" mass="31699">MSELPDRSTPLSQAAFEQSYGSGYICMVIGVFLYGISILQTSSIVGTIVCFLVQGFFVHMIHQLAKGTWRIILTGILIPLILLQLAFGLYSSARQFQLWFPMQMTTSFVNSTVIPTLVFRIVPDTIISVSLCLILLYSRNEAKKTAKLVNTLIVYAIHRYTLTTVVLFVQMVVMLAIPQNKGTMAMGFVAAHLKVNSLLATLNARNRLRRMIDPVTIDSGIIGNQFKTGSAVQFAVPSQSPLQTAESFSCGTQELRGDNVVKIEKEIFVDRGYSSSDDVRKTTGNLV</sequence>
<evidence type="ECO:0000313" key="4">
    <source>
        <dbReference type="Proteomes" id="UP000297245"/>
    </source>
</evidence>
<organism evidence="3 4">
    <name type="scientific">Dendrothele bispora (strain CBS 962.96)</name>
    <dbReference type="NCBI Taxonomy" id="1314807"/>
    <lineage>
        <taxon>Eukaryota</taxon>
        <taxon>Fungi</taxon>
        <taxon>Dikarya</taxon>
        <taxon>Basidiomycota</taxon>
        <taxon>Agaricomycotina</taxon>
        <taxon>Agaricomycetes</taxon>
        <taxon>Agaricomycetidae</taxon>
        <taxon>Agaricales</taxon>
        <taxon>Agaricales incertae sedis</taxon>
        <taxon>Dendrothele</taxon>
    </lineage>
</organism>
<keyword evidence="1" id="KW-0472">Membrane</keyword>
<feature type="transmembrane region" description="Helical" evidence="1">
    <location>
        <begin position="44"/>
        <end position="64"/>
    </location>
</feature>
<accession>A0A4S8M9D6</accession>